<evidence type="ECO:0000256" key="2">
    <source>
        <dbReference type="PROSITE-ProRule" id="PRU00335"/>
    </source>
</evidence>
<comment type="caution">
    <text evidence="5">The sequence shown here is derived from an EMBL/GenBank/DDBJ whole genome shotgun (WGS) entry which is preliminary data.</text>
</comment>
<evidence type="ECO:0000313" key="5">
    <source>
        <dbReference type="EMBL" id="TQL98033.1"/>
    </source>
</evidence>
<dbReference type="Proteomes" id="UP000316096">
    <property type="component" value="Unassembled WGS sequence"/>
</dbReference>
<accession>A0A543CLP5</accession>
<reference evidence="5 6" key="1">
    <citation type="submission" date="2019-06" db="EMBL/GenBank/DDBJ databases">
        <title>Sequencing the genomes of 1000 actinobacteria strains.</title>
        <authorList>
            <person name="Klenk H.-P."/>
        </authorList>
    </citation>
    <scope>NUCLEOTIDE SEQUENCE [LARGE SCALE GENOMIC DNA]</scope>
    <source>
        <strain evidence="5 6">DSM 102200</strain>
    </source>
</reference>
<dbReference type="AlphaFoldDB" id="A0A543CLP5"/>
<evidence type="ECO:0000256" key="1">
    <source>
        <dbReference type="ARBA" id="ARBA00023125"/>
    </source>
</evidence>
<evidence type="ECO:0000313" key="6">
    <source>
        <dbReference type="Proteomes" id="UP000316096"/>
    </source>
</evidence>
<dbReference type="InterPro" id="IPR001647">
    <property type="entry name" value="HTH_TetR"/>
</dbReference>
<dbReference type="InterPro" id="IPR050109">
    <property type="entry name" value="HTH-type_TetR-like_transc_reg"/>
</dbReference>
<dbReference type="InterPro" id="IPR009057">
    <property type="entry name" value="Homeodomain-like_sf"/>
</dbReference>
<feature type="domain" description="HTH tetR-type" evidence="4">
    <location>
        <begin position="24"/>
        <end position="84"/>
    </location>
</feature>
<dbReference type="GO" id="GO:0000976">
    <property type="term" value="F:transcription cis-regulatory region binding"/>
    <property type="evidence" value="ECO:0007669"/>
    <property type="project" value="TreeGrafter"/>
</dbReference>
<dbReference type="Gene3D" id="1.10.10.60">
    <property type="entry name" value="Homeodomain-like"/>
    <property type="match status" value="1"/>
</dbReference>
<dbReference type="PRINTS" id="PR00455">
    <property type="entry name" value="HTHTETR"/>
</dbReference>
<name>A0A543CLP5_9ACTN</name>
<gene>
    <name evidence="5" type="ORF">FB559_3647</name>
</gene>
<dbReference type="Pfam" id="PF00440">
    <property type="entry name" value="TetR_N"/>
    <property type="match status" value="1"/>
</dbReference>
<feature type="compositionally biased region" description="Basic and acidic residues" evidence="3">
    <location>
        <begin position="13"/>
        <end position="26"/>
    </location>
</feature>
<dbReference type="PANTHER" id="PTHR30055">
    <property type="entry name" value="HTH-TYPE TRANSCRIPTIONAL REGULATOR RUTR"/>
    <property type="match status" value="1"/>
</dbReference>
<dbReference type="OrthoDB" id="3635456at2"/>
<organism evidence="5 6">
    <name type="scientific">Actinoallomurus bryophytorum</name>
    <dbReference type="NCBI Taxonomy" id="1490222"/>
    <lineage>
        <taxon>Bacteria</taxon>
        <taxon>Bacillati</taxon>
        <taxon>Actinomycetota</taxon>
        <taxon>Actinomycetes</taxon>
        <taxon>Streptosporangiales</taxon>
        <taxon>Thermomonosporaceae</taxon>
        <taxon>Actinoallomurus</taxon>
    </lineage>
</organism>
<dbReference type="PROSITE" id="PS50977">
    <property type="entry name" value="HTH_TETR_2"/>
    <property type="match status" value="1"/>
</dbReference>
<dbReference type="RefSeq" id="WP_141956684.1">
    <property type="nucleotide sequence ID" value="NZ_VFOZ01000001.1"/>
</dbReference>
<protein>
    <submittedName>
        <fullName evidence="5">TetR family transcriptional regulator</fullName>
    </submittedName>
</protein>
<dbReference type="GO" id="GO:0003700">
    <property type="term" value="F:DNA-binding transcription factor activity"/>
    <property type="evidence" value="ECO:0007669"/>
    <property type="project" value="TreeGrafter"/>
</dbReference>
<dbReference type="PANTHER" id="PTHR30055:SF226">
    <property type="entry name" value="HTH-TYPE TRANSCRIPTIONAL REGULATOR PKSA"/>
    <property type="match status" value="1"/>
</dbReference>
<feature type="DNA-binding region" description="H-T-H motif" evidence="2">
    <location>
        <begin position="47"/>
        <end position="66"/>
    </location>
</feature>
<evidence type="ECO:0000256" key="3">
    <source>
        <dbReference type="SAM" id="MobiDB-lite"/>
    </source>
</evidence>
<keyword evidence="1 2" id="KW-0238">DNA-binding</keyword>
<dbReference type="Gene3D" id="1.10.357.10">
    <property type="entry name" value="Tetracycline Repressor, domain 2"/>
    <property type="match status" value="1"/>
</dbReference>
<dbReference type="EMBL" id="VFOZ01000001">
    <property type="protein sequence ID" value="TQL98033.1"/>
    <property type="molecule type" value="Genomic_DNA"/>
</dbReference>
<sequence>MEETGSDPQRQAEGVRSRHERRRRETRDRIAHTALALFGERGYDTVTIADIAEAADVAKQTVVNHFPAKEDLLFAWHRPVEADLIDMIDQLPLSTPLPEFLRDELPRLFAHLPETPETPGGRERRTAGDGRLAGVMTIIQNSPTLQDALRLRGARYQDDLAAILSDRVPAYLGPVAARAIAAFILTTVTAMIAEATRLRGTGLPAEQITATLNDTVGRALEILDTGIGNTGSPGTA</sequence>
<evidence type="ECO:0000259" key="4">
    <source>
        <dbReference type="PROSITE" id="PS50977"/>
    </source>
</evidence>
<feature type="region of interest" description="Disordered" evidence="3">
    <location>
        <begin position="1"/>
        <end position="26"/>
    </location>
</feature>
<keyword evidence="6" id="KW-1185">Reference proteome</keyword>
<proteinExistence type="predicted"/>
<dbReference type="SUPFAM" id="SSF46689">
    <property type="entry name" value="Homeodomain-like"/>
    <property type="match status" value="1"/>
</dbReference>